<feature type="non-terminal residue" evidence="2">
    <location>
        <position position="1"/>
    </location>
</feature>
<feature type="compositionally biased region" description="Basic and acidic residues" evidence="1">
    <location>
        <begin position="142"/>
        <end position="152"/>
    </location>
</feature>
<name>A0A9W4T8Z9_9GLOM</name>
<protein>
    <submittedName>
        <fullName evidence="2">4687_t:CDS:1</fullName>
    </submittedName>
</protein>
<feature type="compositionally biased region" description="Basic and acidic residues" evidence="1">
    <location>
        <begin position="163"/>
        <end position="173"/>
    </location>
</feature>
<comment type="caution">
    <text evidence="2">The sequence shown here is derived from an EMBL/GenBank/DDBJ whole genome shotgun (WGS) entry which is preliminary data.</text>
</comment>
<dbReference type="Proteomes" id="UP001153678">
    <property type="component" value="Unassembled WGS sequence"/>
</dbReference>
<keyword evidence="3" id="KW-1185">Reference proteome</keyword>
<evidence type="ECO:0000313" key="2">
    <source>
        <dbReference type="EMBL" id="CAI2196866.1"/>
    </source>
</evidence>
<evidence type="ECO:0000256" key="1">
    <source>
        <dbReference type="SAM" id="MobiDB-lite"/>
    </source>
</evidence>
<proteinExistence type="predicted"/>
<accession>A0A9W4T8Z9</accession>
<organism evidence="2 3">
    <name type="scientific">Funneliformis geosporum</name>
    <dbReference type="NCBI Taxonomy" id="1117311"/>
    <lineage>
        <taxon>Eukaryota</taxon>
        <taxon>Fungi</taxon>
        <taxon>Fungi incertae sedis</taxon>
        <taxon>Mucoromycota</taxon>
        <taxon>Glomeromycotina</taxon>
        <taxon>Glomeromycetes</taxon>
        <taxon>Glomerales</taxon>
        <taxon>Glomeraceae</taxon>
        <taxon>Funneliformis</taxon>
    </lineage>
</organism>
<gene>
    <name evidence="2" type="ORF">FWILDA_LOCUS17791</name>
</gene>
<reference evidence="2" key="1">
    <citation type="submission" date="2022-08" db="EMBL/GenBank/DDBJ databases">
        <authorList>
            <person name="Kallberg Y."/>
            <person name="Tangrot J."/>
            <person name="Rosling A."/>
        </authorList>
    </citation>
    <scope>NUCLEOTIDE SEQUENCE</scope>
    <source>
        <strain evidence="2">Wild A</strain>
    </source>
</reference>
<dbReference type="AlphaFoldDB" id="A0A9W4T8Z9"/>
<evidence type="ECO:0000313" key="3">
    <source>
        <dbReference type="Proteomes" id="UP001153678"/>
    </source>
</evidence>
<feature type="non-terminal residue" evidence="2">
    <location>
        <position position="188"/>
    </location>
</feature>
<dbReference type="OrthoDB" id="2362126at2759"/>
<dbReference type="EMBL" id="CAMKVN010015136">
    <property type="protein sequence ID" value="CAI2196866.1"/>
    <property type="molecule type" value="Genomic_DNA"/>
</dbReference>
<feature type="region of interest" description="Disordered" evidence="1">
    <location>
        <begin position="142"/>
        <end position="188"/>
    </location>
</feature>
<feature type="compositionally biased region" description="Polar residues" evidence="1">
    <location>
        <begin position="153"/>
        <end position="162"/>
    </location>
</feature>
<sequence>DGDISMYPWNIENTSMHERIKTCLRDVNLDNLDYDEPICSSIIDTEFPPIYIRKEFSNNEWEIISDNKHCYYKQFFRKNERFFTTSEDIAITQHFKWIREMENYKNYDVEINEGTWQIDAILIPLKYSARCIPDIITLMPEKPSRASSERRNSVSSDTYNSSDENKENKESVTKKRKRKYEKLPSIEK</sequence>